<evidence type="ECO:0000313" key="3">
    <source>
        <dbReference type="Proteomes" id="UP001444071"/>
    </source>
</evidence>
<feature type="non-terminal residue" evidence="2">
    <location>
        <position position="1"/>
    </location>
</feature>
<keyword evidence="3" id="KW-1185">Reference proteome</keyword>
<comment type="caution">
    <text evidence="2">The sequence shown here is derived from an EMBL/GenBank/DDBJ whole genome shotgun (WGS) entry which is preliminary data.</text>
</comment>
<name>A0ABV0X9U5_9TELE</name>
<protein>
    <submittedName>
        <fullName evidence="2">Uncharacterized protein</fullName>
    </submittedName>
</protein>
<feature type="compositionally biased region" description="Basic residues" evidence="1">
    <location>
        <begin position="79"/>
        <end position="88"/>
    </location>
</feature>
<gene>
    <name evidence="2" type="ORF">XENORESO_012405</name>
</gene>
<evidence type="ECO:0000313" key="2">
    <source>
        <dbReference type="EMBL" id="MEQ2278082.1"/>
    </source>
</evidence>
<accession>A0ABV0X9U5</accession>
<feature type="region of interest" description="Disordered" evidence="1">
    <location>
        <begin position="77"/>
        <end position="99"/>
    </location>
</feature>
<reference evidence="2 3" key="1">
    <citation type="submission" date="2021-06" db="EMBL/GenBank/DDBJ databases">
        <authorList>
            <person name="Palmer J.M."/>
        </authorList>
    </citation>
    <scope>NUCLEOTIDE SEQUENCE [LARGE SCALE GENOMIC DNA]</scope>
    <source>
        <strain evidence="2 3">XR_2019</strain>
        <tissue evidence="2">Muscle</tissue>
    </source>
</reference>
<evidence type="ECO:0000256" key="1">
    <source>
        <dbReference type="SAM" id="MobiDB-lite"/>
    </source>
</evidence>
<dbReference type="Proteomes" id="UP001444071">
    <property type="component" value="Unassembled WGS sequence"/>
</dbReference>
<dbReference type="EMBL" id="JAHRIM010093925">
    <property type="protein sequence ID" value="MEQ2278082.1"/>
    <property type="molecule type" value="Genomic_DNA"/>
</dbReference>
<proteinExistence type="predicted"/>
<sequence length="99" mass="10461">AVPTCLRTLPGLPLPKALTVPSCLDHQETKVPVNLVSNQSIPDCGVFPNLASALDGGEPPRITHQTKPIQLVNSVGCSSRRRAGRSRRGGPQQTIRCAG</sequence>
<organism evidence="2 3">
    <name type="scientific">Xenotaenia resolanae</name>
    <dbReference type="NCBI Taxonomy" id="208358"/>
    <lineage>
        <taxon>Eukaryota</taxon>
        <taxon>Metazoa</taxon>
        <taxon>Chordata</taxon>
        <taxon>Craniata</taxon>
        <taxon>Vertebrata</taxon>
        <taxon>Euteleostomi</taxon>
        <taxon>Actinopterygii</taxon>
        <taxon>Neopterygii</taxon>
        <taxon>Teleostei</taxon>
        <taxon>Neoteleostei</taxon>
        <taxon>Acanthomorphata</taxon>
        <taxon>Ovalentaria</taxon>
        <taxon>Atherinomorphae</taxon>
        <taxon>Cyprinodontiformes</taxon>
        <taxon>Goodeidae</taxon>
        <taxon>Xenotaenia</taxon>
    </lineage>
</organism>